<dbReference type="EMBL" id="JBBNAE010000011">
    <property type="protein sequence ID" value="KAK9085699.1"/>
    <property type="molecule type" value="Genomic_DNA"/>
</dbReference>
<dbReference type="Proteomes" id="UP001417504">
    <property type="component" value="Unassembled WGS sequence"/>
</dbReference>
<feature type="repeat" description="PPR" evidence="3">
    <location>
        <begin position="126"/>
        <end position="160"/>
    </location>
</feature>
<dbReference type="Gene3D" id="1.25.40.10">
    <property type="entry name" value="Tetratricopeptide repeat domain"/>
    <property type="match status" value="3"/>
</dbReference>
<dbReference type="NCBIfam" id="TIGR00756">
    <property type="entry name" value="PPR"/>
    <property type="match status" value="4"/>
</dbReference>
<feature type="repeat" description="PPR" evidence="3">
    <location>
        <begin position="266"/>
        <end position="300"/>
    </location>
</feature>
<dbReference type="PROSITE" id="PS51375">
    <property type="entry name" value="PPR"/>
    <property type="match status" value="6"/>
</dbReference>
<feature type="repeat" description="PPR" evidence="3">
    <location>
        <begin position="196"/>
        <end position="230"/>
    </location>
</feature>
<evidence type="ECO:0000313" key="4">
    <source>
        <dbReference type="EMBL" id="KAK9085699.1"/>
    </source>
</evidence>
<dbReference type="InterPro" id="IPR050667">
    <property type="entry name" value="PPR-containing_protein"/>
</dbReference>
<comment type="caution">
    <text evidence="4">The sequence shown here is derived from an EMBL/GenBank/DDBJ whole genome shotgun (WGS) entry which is preliminary data.</text>
</comment>
<comment type="similarity">
    <text evidence="1">Belongs to the PPR family. P subfamily.</text>
</comment>
<evidence type="ECO:0000313" key="5">
    <source>
        <dbReference type="Proteomes" id="UP001417504"/>
    </source>
</evidence>
<feature type="repeat" description="PPR" evidence="3">
    <location>
        <begin position="43"/>
        <end position="77"/>
    </location>
</feature>
<gene>
    <name evidence="4" type="ORF">Sjap_026110</name>
</gene>
<dbReference type="InterPro" id="IPR011990">
    <property type="entry name" value="TPR-like_helical_dom_sf"/>
</dbReference>
<keyword evidence="2" id="KW-0677">Repeat</keyword>
<dbReference type="PANTHER" id="PTHR47939:SF13">
    <property type="entry name" value="OS03G0201400 PROTEIN"/>
    <property type="match status" value="1"/>
</dbReference>
<organism evidence="4 5">
    <name type="scientific">Stephania japonica</name>
    <dbReference type="NCBI Taxonomy" id="461633"/>
    <lineage>
        <taxon>Eukaryota</taxon>
        <taxon>Viridiplantae</taxon>
        <taxon>Streptophyta</taxon>
        <taxon>Embryophyta</taxon>
        <taxon>Tracheophyta</taxon>
        <taxon>Spermatophyta</taxon>
        <taxon>Magnoliopsida</taxon>
        <taxon>Ranunculales</taxon>
        <taxon>Menispermaceae</taxon>
        <taxon>Menispermoideae</taxon>
        <taxon>Cissampelideae</taxon>
        <taxon>Stephania</taxon>
    </lineage>
</organism>
<feature type="repeat" description="PPR" evidence="3">
    <location>
        <begin position="161"/>
        <end position="195"/>
    </location>
</feature>
<accession>A0AAP0E311</accession>
<evidence type="ECO:0000256" key="1">
    <source>
        <dbReference type="ARBA" id="ARBA00007626"/>
    </source>
</evidence>
<keyword evidence="5" id="KW-1185">Reference proteome</keyword>
<feature type="repeat" description="PPR" evidence="3">
    <location>
        <begin position="231"/>
        <end position="265"/>
    </location>
</feature>
<dbReference type="Pfam" id="PF13041">
    <property type="entry name" value="PPR_2"/>
    <property type="match status" value="4"/>
</dbReference>
<dbReference type="SUPFAM" id="SSF48452">
    <property type="entry name" value="TPR-like"/>
    <property type="match status" value="1"/>
</dbReference>
<dbReference type="InterPro" id="IPR002885">
    <property type="entry name" value="PPR_rpt"/>
</dbReference>
<reference evidence="4 5" key="1">
    <citation type="submission" date="2024-01" db="EMBL/GenBank/DDBJ databases">
        <title>Genome assemblies of Stephania.</title>
        <authorList>
            <person name="Yang L."/>
        </authorList>
    </citation>
    <scope>NUCLEOTIDE SEQUENCE [LARGE SCALE GENOMIC DNA]</scope>
    <source>
        <strain evidence="4">QJT</strain>
        <tissue evidence="4">Leaf</tissue>
    </source>
</reference>
<dbReference type="AlphaFoldDB" id="A0AAP0E311"/>
<evidence type="ECO:0008006" key="6">
    <source>
        <dbReference type="Google" id="ProtNLM"/>
    </source>
</evidence>
<proteinExistence type="inferred from homology"/>
<protein>
    <recommendedName>
        <fullName evidence="6">Pentatricopeptide repeat-containing protein</fullName>
    </recommendedName>
</protein>
<sequence length="441" mass="50266">MNHFRRSTRFLNVYICSLCKSQQLEKAEEAALIDGIRIGYLPDTTTYNTLIVGYASSVGFDAAYSILHRVREAGCRPDVVSYNSLISSSGCFALLSKSLELFEEMHQIGEVRRVLIELDELGITPNVITYTTVMKCCFRHGKFQQGLEIFSDMKAKWFTFDAYAYCTVISPLIKIGMAKEANECIEQMLRTGIRLDLVSYNTKINLYCKQGNLEGAFRLIDEIEKSGTESDIYTYITLVDALCKNGDINKAQLHLKLMEIMGFKSNLVACNSLIHGLCQAGRVRNAMKVLKKMEMKDSFTYTSMVQGLFLRAVISGLRVSGYKRQAWKLMSEIRMASVYHYEGILLRIVAIIVPNYNHENVSSTTGVGDFRSKSKSEIAKLLWSKDFDSRLVRDIKRDSFFNMIHALLIQLPNVIFKEITEFPIEEMEERSKVPLQLEDKM</sequence>
<evidence type="ECO:0000256" key="3">
    <source>
        <dbReference type="PROSITE-ProRule" id="PRU00708"/>
    </source>
</evidence>
<evidence type="ECO:0000256" key="2">
    <source>
        <dbReference type="ARBA" id="ARBA00022737"/>
    </source>
</evidence>
<dbReference type="PANTHER" id="PTHR47939">
    <property type="entry name" value="MEMBRANE-ASSOCIATED SALT-INDUCIBLE PROTEIN-LIKE"/>
    <property type="match status" value="1"/>
</dbReference>
<name>A0AAP0E311_9MAGN</name>